<reference evidence="1" key="1">
    <citation type="submission" date="2019-08" db="EMBL/GenBank/DDBJ databases">
        <authorList>
            <person name="Kucharzyk K."/>
            <person name="Murdoch R.W."/>
            <person name="Higgins S."/>
            <person name="Loffler F."/>
        </authorList>
    </citation>
    <scope>NUCLEOTIDE SEQUENCE</scope>
</reference>
<organism evidence="1">
    <name type="scientific">bioreactor metagenome</name>
    <dbReference type="NCBI Taxonomy" id="1076179"/>
    <lineage>
        <taxon>unclassified sequences</taxon>
        <taxon>metagenomes</taxon>
        <taxon>ecological metagenomes</taxon>
    </lineage>
</organism>
<comment type="caution">
    <text evidence="1">The sequence shown here is derived from an EMBL/GenBank/DDBJ whole genome shotgun (WGS) entry which is preliminary data.</text>
</comment>
<accession>A0A645I475</accession>
<dbReference type="AlphaFoldDB" id="A0A645I475"/>
<evidence type="ECO:0000313" key="1">
    <source>
        <dbReference type="EMBL" id="MPN46105.1"/>
    </source>
</evidence>
<protein>
    <submittedName>
        <fullName evidence="1">Uncharacterized protein</fullName>
    </submittedName>
</protein>
<dbReference type="EMBL" id="VSSQ01106494">
    <property type="protein sequence ID" value="MPN46105.1"/>
    <property type="molecule type" value="Genomic_DNA"/>
</dbReference>
<gene>
    <name evidence="1" type="ORF">SDC9_193688</name>
</gene>
<name>A0A645I475_9ZZZZ</name>
<sequence>MKHLREEVPHIAGAGRQQNAKPHLNAVNIAANVIVLIDTRAVAAVAQDTDHPADGGVALINRAVQIVFIELHEKVEQRENALCRRDGVSQDGGVIVVVTARVDHEQAVVGTASLFDRSRENAVHLLRILISELLCYVCPKAGVIGSLPAFGVLNRRQKHRKVRPIVNLVVF</sequence>
<proteinExistence type="predicted"/>